<proteinExistence type="predicted"/>
<evidence type="ECO:0000313" key="1">
    <source>
        <dbReference type="EMBL" id="KAI0026617.1"/>
    </source>
</evidence>
<feature type="non-terminal residue" evidence="1">
    <location>
        <position position="1"/>
    </location>
</feature>
<comment type="caution">
    <text evidence="1">The sequence shown here is derived from an EMBL/GenBank/DDBJ whole genome shotgun (WGS) entry which is preliminary data.</text>
</comment>
<dbReference type="EMBL" id="MU274342">
    <property type="protein sequence ID" value="KAI0026617.1"/>
    <property type="molecule type" value="Genomic_DNA"/>
</dbReference>
<keyword evidence="2" id="KW-1185">Reference proteome</keyword>
<dbReference type="Proteomes" id="UP000814128">
    <property type="component" value="Unassembled WGS sequence"/>
</dbReference>
<accession>A0ACB8Q4Q3</accession>
<reference evidence="1" key="2">
    <citation type="journal article" date="2022" name="New Phytol.">
        <title>Evolutionary transition to the ectomycorrhizal habit in the genomes of a hyperdiverse lineage of mushroom-forming fungi.</title>
        <authorList>
            <person name="Looney B."/>
            <person name="Miyauchi S."/>
            <person name="Morin E."/>
            <person name="Drula E."/>
            <person name="Courty P.E."/>
            <person name="Kohler A."/>
            <person name="Kuo A."/>
            <person name="LaButti K."/>
            <person name="Pangilinan J."/>
            <person name="Lipzen A."/>
            <person name="Riley R."/>
            <person name="Andreopoulos W."/>
            <person name="He G."/>
            <person name="Johnson J."/>
            <person name="Nolan M."/>
            <person name="Tritt A."/>
            <person name="Barry K.W."/>
            <person name="Grigoriev I.V."/>
            <person name="Nagy L.G."/>
            <person name="Hibbett D."/>
            <person name="Henrissat B."/>
            <person name="Matheny P.B."/>
            <person name="Labbe J."/>
            <person name="Martin F.M."/>
        </authorList>
    </citation>
    <scope>NUCLEOTIDE SEQUENCE</scope>
    <source>
        <strain evidence="1">EC-137</strain>
    </source>
</reference>
<name>A0ACB8Q4Q3_9AGAM</name>
<protein>
    <submittedName>
        <fullName evidence="1">Uncharacterized protein</fullName>
    </submittedName>
</protein>
<reference evidence="1" key="1">
    <citation type="submission" date="2021-02" db="EMBL/GenBank/DDBJ databases">
        <authorList>
            <consortium name="DOE Joint Genome Institute"/>
            <person name="Ahrendt S."/>
            <person name="Looney B.P."/>
            <person name="Miyauchi S."/>
            <person name="Morin E."/>
            <person name="Drula E."/>
            <person name="Courty P.E."/>
            <person name="Chicoki N."/>
            <person name="Fauchery L."/>
            <person name="Kohler A."/>
            <person name="Kuo A."/>
            <person name="Labutti K."/>
            <person name="Pangilinan J."/>
            <person name="Lipzen A."/>
            <person name="Riley R."/>
            <person name="Andreopoulos W."/>
            <person name="He G."/>
            <person name="Johnson J."/>
            <person name="Barry K.W."/>
            <person name="Grigoriev I.V."/>
            <person name="Nagy L."/>
            <person name="Hibbett D."/>
            <person name="Henrissat B."/>
            <person name="Matheny P.B."/>
            <person name="Labbe J."/>
            <person name="Martin F."/>
        </authorList>
    </citation>
    <scope>NUCLEOTIDE SEQUENCE</scope>
    <source>
        <strain evidence="1">EC-137</strain>
    </source>
</reference>
<evidence type="ECO:0000313" key="2">
    <source>
        <dbReference type="Proteomes" id="UP000814128"/>
    </source>
</evidence>
<organism evidence="1 2">
    <name type="scientific">Vararia minispora EC-137</name>
    <dbReference type="NCBI Taxonomy" id="1314806"/>
    <lineage>
        <taxon>Eukaryota</taxon>
        <taxon>Fungi</taxon>
        <taxon>Dikarya</taxon>
        <taxon>Basidiomycota</taxon>
        <taxon>Agaricomycotina</taxon>
        <taxon>Agaricomycetes</taxon>
        <taxon>Russulales</taxon>
        <taxon>Lachnocladiaceae</taxon>
        <taxon>Vararia</taxon>
    </lineage>
</organism>
<gene>
    <name evidence="1" type="ORF">K488DRAFT_92222</name>
</gene>
<sequence>LDPFFASARPALPPSPPPPHLLPTRTRNHLLTSHTRKHLTIAVPPPPPPTDATATATATAIFADRTATAIFADRTAWAPPPAPSTLTPAASTLSMTPAALSPPRLPESPRSAGDGVGGARSSLDVVAPSRTVARDASETPAIVVSALSPVPAIPPLTYDAATPFQFPSHAHDDNDTASEESFPRLRSRWSSSTLADDVDARALADDVDARALGVLSPRLLSFRIARRVGRAKRAPVVGPRVPVEVASPRASCESEDGASESGDSTSSSGLRRKAIPVELFMR</sequence>